<evidence type="ECO:0000256" key="1">
    <source>
        <dbReference type="SAM" id="Phobius"/>
    </source>
</evidence>
<sequence>MGAAAPLAATVKVKALCHALWPCALYLCLSLSMNIFTKTIITTYNWNAVYSLAAIQHLFTVVLVSAAHKLHLITLPSMSASCFFRTALPMAALHSANNIVGFMCMGLVNMPMYRSSPESTPRLNTSLRYLVLRRLTTFKVMLLEILWRNQVIPDAMKASLLRNLIHSPPVGPQF</sequence>
<dbReference type="VEuPathDB" id="FungiDB:H310_14727"/>
<reference evidence="2 3" key="1">
    <citation type="submission" date="2018-08" db="EMBL/GenBank/DDBJ databases">
        <title>Aphanomyces genome sequencing and annotation.</title>
        <authorList>
            <person name="Minardi D."/>
            <person name="Oidtmann B."/>
            <person name="Van Der Giezen M."/>
            <person name="Studholme D.J."/>
        </authorList>
    </citation>
    <scope>NUCLEOTIDE SEQUENCE [LARGE SCALE GENOMIC DNA]</scope>
    <source>
        <strain evidence="2 3">NJM0002</strain>
    </source>
</reference>
<gene>
    <name evidence="2" type="ORF">DYB32_009827</name>
</gene>
<dbReference type="Proteomes" id="UP000285060">
    <property type="component" value="Unassembled WGS sequence"/>
</dbReference>
<feature type="transmembrane region" description="Helical" evidence="1">
    <location>
        <begin position="87"/>
        <end position="108"/>
    </location>
</feature>
<proteinExistence type="predicted"/>
<dbReference type="AlphaFoldDB" id="A0A3R6ZJ14"/>
<feature type="transmembrane region" description="Helical" evidence="1">
    <location>
        <begin position="48"/>
        <end position="67"/>
    </location>
</feature>
<name>A0A3R6ZJ14_9STRA</name>
<evidence type="ECO:0008006" key="4">
    <source>
        <dbReference type="Google" id="ProtNLM"/>
    </source>
</evidence>
<comment type="caution">
    <text evidence="2">The sequence shown here is derived from an EMBL/GenBank/DDBJ whole genome shotgun (WGS) entry which is preliminary data.</text>
</comment>
<feature type="transmembrane region" description="Helical" evidence="1">
    <location>
        <begin position="19"/>
        <end position="36"/>
    </location>
</feature>
<keyword evidence="1" id="KW-0812">Transmembrane</keyword>
<keyword evidence="1" id="KW-1133">Transmembrane helix</keyword>
<keyword evidence="1" id="KW-0472">Membrane</keyword>
<evidence type="ECO:0000313" key="3">
    <source>
        <dbReference type="Proteomes" id="UP000285060"/>
    </source>
</evidence>
<evidence type="ECO:0000313" key="2">
    <source>
        <dbReference type="EMBL" id="RHY23591.1"/>
    </source>
</evidence>
<organism evidence="2 3">
    <name type="scientific">Aphanomyces invadans</name>
    <dbReference type="NCBI Taxonomy" id="157072"/>
    <lineage>
        <taxon>Eukaryota</taxon>
        <taxon>Sar</taxon>
        <taxon>Stramenopiles</taxon>
        <taxon>Oomycota</taxon>
        <taxon>Saprolegniomycetes</taxon>
        <taxon>Saprolegniales</taxon>
        <taxon>Verrucalvaceae</taxon>
        <taxon>Aphanomyces</taxon>
    </lineage>
</organism>
<keyword evidence="3" id="KW-1185">Reference proteome</keyword>
<protein>
    <recommendedName>
        <fullName evidence="4">Sugar phosphate transporter domain-containing protein</fullName>
    </recommendedName>
</protein>
<dbReference type="EMBL" id="QUSY01001790">
    <property type="protein sequence ID" value="RHY23591.1"/>
    <property type="molecule type" value="Genomic_DNA"/>
</dbReference>
<accession>A0A3R6ZJ14</accession>